<name>A0ABT1C7P1_9HYPH</name>
<evidence type="ECO:0000313" key="1">
    <source>
        <dbReference type="EMBL" id="MCO6050176.1"/>
    </source>
</evidence>
<accession>A0ABT1C7P1</accession>
<keyword evidence="2" id="KW-1185">Reference proteome</keyword>
<proteinExistence type="predicted"/>
<gene>
    <name evidence="1" type="ORF">NGM99_10305</name>
</gene>
<dbReference type="Proteomes" id="UP001205906">
    <property type="component" value="Unassembled WGS sequence"/>
</dbReference>
<protein>
    <submittedName>
        <fullName evidence="1">Uncharacterized protein</fullName>
    </submittedName>
</protein>
<comment type="caution">
    <text evidence="1">The sequence shown here is derived from an EMBL/GenBank/DDBJ whole genome shotgun (WGS) entry which is preliminary data.</text>
</comment>
<sequence>MTADDTDSLHAFITELIRAANEIERVSIQERGALLRRAAITIRRFEGESGELNDRASVTDLIDGSLLPRVIRARAKSSSRAAASGTVRSIVFPQLDTGECDALF</sequence>
<dbReference type="RefSeq" id="WP_252818592.1">
    <property type="nucleotide sequence ID" value="NZ_JAMXQS010000005.1"/>
</dbReference>
<dbReference type="EMBL" id="JAMXQS010000005">
    <property type="protein sequence ID" value="MCO6050176.1"/>
    <property type="molecule type" value="Genomic_DNA"/>
</dbReference>
<organism evidence="1 2">
    <name type="scientific">Mesorhizobium liriopis</name>
    <dbReference type="NCBI Taxonomy" id="2953882"/>
    <lineage>
        <taxon>Bacteria</taxon>
        <taxon>Pseudomonadati</taxon>
        <taxon>Pseudomonadota</taxon>
        <taxon>Alphaproteobacteria</taxon>
        <taxon>Hyphomicrobiales</taxon>
        <taxon>Phyllobacteriaceae</taxon>
        <taxon>Mesorhizobium</taxon>
    </lineage>
</organism>
<evidence type="ECO:0000313" key="2">
    <source>
        <dbReference type="Proteomes" id="UP001205906"/>
    </source>
</evidence>
<reference evidence="1 2" key="1">
    <citation type="submission" date="2022-06" db="EMBL/GenBank/DDBJ databases">
        <title>Mesorhizobium sp. strain RP14 Genome sequencing and assembly.</title>
        <authorList>
            <person name="Kim I."/>
        </authorList>
    </citation>
    <scope>NUCLEOTIDE SEQUENCE [LARGE SCALE GENOMIC DNA]</scope>
    <source>
        <strain evidence="2">RP14(2022)</strain>
    </source>
</reference>